<feature type="region of interest" description="Disordered" evidence="1">
    <location>
        <begin position="222"/>
        <end position="259"/>
    </location>
</feature>
<dbReference type="RefSeq" id="XP_064657348.1">
    <property type="nucleotide sequence ID" value="XM_064804578.1"/>
</dbReference>
<evidence type="ECO:0000259" key="2">
    <source>
        <dbReference type="PROSITE" id="PS50003"/>
    </source>
</evidence>
<gene>
    <name evidence="3" type="ORF">LTR77_007341</name>
</gene>
<feature type="domain" description="PH" evidence="2">
    <location>
        <begin position="60"/>
        <end position="158"/>
    </location>
</feature>
<dbReference type="CDD" id="cd13298">
    <property type="entry name" value="PH1_PH_fungal"/>
    <property type="match status" value="1"/>
</dbReference>
<dbReference type="Pfam" id="PF00169">
    <property type="entry name" value="PH"/>
    <property type="match status" value="2"/>
</dbReference>
<dbReference type="InterPro" id="IPR051707">
    <property type="entry name" value="PI-Interact_SigTrans_Reg"/>
</dbReference>
<organism evidence="3 4">
    <name type="scientific">Saxophila tyrrhenica</name>
    <dbReference type="NCBI Taxonomy" id="1690608"/>
    <lineage>
        <taxon>Eukaryota</taxon>
        <taxon>Fungi</taxon>
        <taxon>Dikarya</taxon>
        <taxon>Ascomycota</taxon>
        <taxon>Pezizomycotina</taxon>
        <taxon>Dothideomycetes</taxon>
        <taxon>Dothideomycetidae</taxon>
        <taxon>Mycosphaerellales</taxon>
        <taxon>Extremaceae</taxon>
        <taxon>Saxophila</taxon>
    </lineage>
</organism>
<feature type="compositionally biased region" description="Low complexity" evidence="1">
    <location>
        <begin position="295"/>
        <end position="306"/>
    </location>
</feature>
<reference evidence="3 4" key="1">
    <citation type="submission" date="2023-08" db="EMBL/GenBank/DDBJ databases">
        <title>Black Yeasts Isolated from many extreme environments.</title>
        <authorList>
            <person name="Coleine C."/>
            <person name="Stajich J.E."/>
            <person name="Selbmann L."/>
        </authorList>
    </citation>
    <scope>NUCLEOTIDE SEQUENCE [LARGE SCALE GENOMIC DNA]</scope>
    <source>
        <strain evidence="3 4">CCFEE 5935</strain>
    </source>
</reference>
<dbReference type="CDD" id="cd13299">
    <property type="entry name" value="PH2_PH_fungal"/>
    <property type="match status" value="1"/>
</dbReference>
<dbReference type="Gene3D" id="2.30.29.30">
    <property type="entry name" value="Pleckstrin-homology domain (PH domain)/Phosphotyrosine-binding domain (PTB)"/>
    <property type="match status" value="2"/>
</dbReference>
<dbReference type="Proteomes" id="UP001337655">
    <property type="component" value="Unassembled WGS sequence"/>
</dbReference>
<dbReference type="SMART" id="SM00233">
    <property type="entry name" value="PH"/>
    <property type="match status" value="2"/>
</dbReference>
<evidence type="ECO:0000256" key="1">
    <source>
        <dbReference type="SAM" id="MobiDB-lite"/>
    </source>
</evidence>
<evidence type="ECO:0000313" key="3">
    <source>
        <dbReference type="EMBL" id="KAK5167642.1"/>
    </source>
</evidence>
<protein>
    <recommendedName>
        <fullName evidence="2">PH domain-containing protein</fullName>
    </recommendedName>
</protein>
<evidence type="ECO:0000313" key="4">
    <source>
        <dbReference type="Proteomes" id="UP001337655"/>
    </source>
</evidence>
<sequence>MAEVAPRQHCTPHRVVGREIPISTLPVPIFQHATGFRAFEVGLDTFNSPVNENGVFAFDRIIKHGEVLKRTRKTKSWKSVFLVLRPNVLSIYRDKEETKLRHRILLSDLTAVARQRDRKRKDKQHVFGLFSPSRNYHLEALSDEDAQEWVEVIRREARIDRHEEELMLSSPGGANTSQYQGFERSIDAQISAGAEERSPQTAGYASSSDADALVSGYALPRSRTHTQDSTLPRPPARQPSFAEYSGAERTSMSDFSDTAGPAARLSTLSLAQTIDPRPSTSSTQPVPNTIYGTSAPARPNAGPRNPSQLSTLRTLDLDNPERVLYLCWAYLLKSKSGVRQWKKVWVVIRPSGMALYKNEEEYAALLVLSIGDMIDAVEIDNISKSKTWCMQILTEERNYRFSCGEEEVVTRCLGALKSLISKRKARRKEMEAAAAAQAAASTS</sequence>
<dbReference type="PANTHER" id="PTHR14336">
    <property type="entry name" value="TANDEM PH DOMAIN CONTAINING PROTEIN"/>
    <property type="match status" value="1"/>
</dbReference>
<dbReference type="InterPro" id="IPR011993">
    <property type="entry name" value="PH-like_dom_sf"/>
</dbReference>
<dbReference type="EMBL" id="JAVRRT010000011">
    <property type="protein sequence ID" value="KAK5167642.1"/>
    <property type="molecule type" value="Genomic_DNA"/>
</dbReference>
<name>A0AAV9P883_9PEZI</name>
<comment type="caution">
    <text evidence="3">The sequence shown here is derived from an EMBL/GenBank/DDBJ whole genome shotgun (WGS) entry which is preliminary data.</text>
</comment>
<feature type="region of interest" description="Disordered" evidence="1">
    <location>
        <begin position="274"/>
        <end position="311"/>
    </location>
</feature>
<keyword evidence="4" id="KW-1185">Reference proteome</keyword>
<dbReference type="SUPFAM" id="SSF50729">
    <property type="entry name" value="PH domain-like"/>
    <property type="match status" value="2"/>
</dbReference>
<feature type="compositionally biased region" description="Polar residues" evidence="1">
    <location>
        <begin position="274"/>
        <end position="292"/>
    </location>
</feature>
<dbReference type="PROSITE" id="PS50003">
    <property type="entry name" value="PH_DOMAIN"/>
    <property type="match status" value="1"/>
</dbReference>
<proteinExistence type="predicted"/>
<dbReference type="GeneID" id="89928677"/>
<accession>A0AAV9P883</accession>
<dbReference type="AlphaFoldDB" id="A0AAV9P883"/>
<dbReference type="InterPro" id="IPR001849">
    <property type="entry name" value="PH_domain"/>
</dbReference>